<name>A0ABN3XV35_9ACTN</name>
<gene>
    <name evidence="1" type="ORF">GCM10017559_17170</name>
</gene>
<dbReference type="EMBL" id="BAAAWD010000006">
    <property type="protein sequence ID" value="GAA2997187.1"/>
    <property type="molecule type" value="Genomic_DNA"/>
</dbReference>
<comment type="caution">
    <text evidence="1">The sequence shown here is derived from an EMBL/GenBank/DDBJ whole genome shotgun (WGS) entry which is preliminary data.</text>
</comment>
<accession>A0ABN3XV35</accession>
<proteinExistence type="predicted"/>
<keyword evidence="2" id="KW-1185">Reference proteome</keyword>
<evidence type="ECO:0000313" key="1">
    <source>
        <dbReference type="EMBL" id="GAA2997187.1"/>
    </source>
</evidence>
<organism evidence="1 2">
    <name type="scientific">Streptosporangium longisporum</name>
    <dbReference type="NCBI Taxonomy" id="46187"/>
    <lineage>
        <taxon>Bacteria</taxon>
        <taxon>Bacillati</taxon>
        <taxon>Actinomycetota</taxon>
        <taxon>Actinomycetes</taxon>
        <taxon>Streptosporangiales</taxon>
        <taxon>Streptosporangiaceae</taxon>
        <taxon>Streptosporangium</taxon>
    </lineage>
</organism>
<sequence>MNLDSLIKRGNLPWRPRLEVVDLDVWHEYEIPLTGTFRVNGDLVLFAQVLEGSHGLSAWAYVHLDDSEAREVAGVAFDSLDHLDSFVEARFLGREAVLALAMEDRIDKWTRSRVVGGLLSAVESFINDVIKDTATTAKVPDPKERVLAKIAGLEAARSQLAPA</sequence>
<evidence type="ECO:0000313" key="2">
    <source>
        <dbReference type="Proteomes" id="UP001499930"/>
    </source>
</evidence>
<dbReference type="Proteomes" id="UP001499930">
    <property type="component" value="Unassembled WGS sequence"/>
</dbReference>
<evidence type="ECO:0008006" key="3">
    <source>
        <dbReference type="Google" id="ProtNLM"/>
    </source>
</evidence>
<dbReference type="RefSeq" id="WP_344890789.1">
    <property type="nucleotide sequence ID" value="NZ_BAAAWD010000006.1"/>
</dbReference>
<reference evidence="1 2" key="1">
    <citation type="journal article" date="2019" name="Int. J. Syst. Evol. Microbiol.">
        <title>The Global Catalogue of Microorganisms (GCM) 10K type strain sequencing project: providing services to taxonomists for standard genome sequencing and annotation.</title>
        <authorList>
            <consortium name="The Broad Institute Genomics Platform"/>
            <consortium name="The Broad Institute Genome Sequencing Center for Infectious Disease"/>
            <person name="Wu L."/>
            <person name="Ma J."/>
        </authorList>
    </citation>
    <scope>NUCLEOTIDE SEQUENCE [LARGE SCALE GENOMIC DNA]</scope>
    <source>
        <strain evidence="1 2">JCM 3106</strain>
    </source>
</reference>
<protein>
    <recommendedName>
        <fullName evidence="3">YbjN domain-containing protein</fullName>
    </recommendedName>
</protein>